<keyword evidence="2" id="KW-1185">Reference proteome</keyword>
<proteinExistence type="predicted"/>
<dbReference type="HOGENOM" id="CLU_2992391_0_0_4"/>
<evidence type="ECO:0000313" key="1">
    <source>
        <dbReference type="EMBL" id="EEO27659.1"/>
    </source>
</evidence>
<dbReference type="RefSeq" id="WP_005876806.1">
    <property type="nucleotide sequence ID" value="NZ_CABMNL010000001.1"/>
</dbReference>
<evidence type="ECO:0000313" key="2">
    <source>
        <dbReference type="Proteomes" id="UP000003973"/>
    </source>
</evidence>
<organism evidence="1 2">
    <name type="scientific">Oxalobacter paraformigenes</name>
    <dbReference type="NCBI Taxonomy" id="556268"/>
    <lineage>
        <taxon>Bacteria</taxon>
        <taxon>Pseudomonadati</taxon>
        <taxon>Pseudomonadota</taxon>
        <taxon>Betaproteobacteria</taxon>
        <taxon>Burkholderiales</taxon>
        <taxon>Oxalobacteraceae</taxon>
        <taxon>Oxalobacter</taxon>
    </lineage>
</organism>
<sequence>MEIGQKARLIQPVIQGEIIDTEYDKDAKELRHLLVYEDTSGTRQQRWFLESQLEEVK</sequence>
<accession>C3X373</accession>
<dbReference type="EMBL" id="ACDP02000023">
    <property type="protein sequence ID" value="EEO27659.1"/>
    <property type="molecule type" value="Genomic_DNA"/>
</dbReference>
<reference evidence="1" key="1">
    <citation type="submission" date="2011-10" db="EMBL/GenBank/DDBJ databases">
        <title>The Genome Sequence of Oxalobacter formigenes HOxBLS.</title>
        <authorList>
            <consortium name="The Broad Institute Genome Sequencing Platform"/>
            <person name="Earl A."/>
            <person name="Ward D."/>
            <person name="Feldgarden M."/>
            <person name="Gevers D."/>
            <person name="Allison M.J."/>
            <person name="Humphrey S."/>
            <person name="Young S.K."/>
            <person name="Zeng Q."/>
            <person name="Gargeya S."/>
            <person name="Fitzgerald M."/>
            <person name="Haas B."/>
            <person name="Abouelleil A."/>
            <person name="Alvarado L."/>
            <person name="Arachchi H.M."/>
            <person name="Berlin A."/>
            <person name="Brown A."/>
            <person name="Chapman S.B."/>
            <person name="Chen Z."/>
            <person name="Dunbar C."/>
            <person name="Freedman E."/>
            <person name="Gearin G."/>
            <person name="Goldberg J."/>
            <person name="Griggs A."/>
            <person name="Gujja S."/>
            <person name="Heiman D."/>
            <person name="Howarth C."/>
            <person name="Larson L."/>
            <person name="Lui A."/>
            <person name="MacDonald P.J.P."/>
            <person name="Montmayeur A."/>
            <person name="Murphy C."/>
            <person name="Neiman D."/>
            <person name="Pearson M."/>
            <person name="Priest M."/>
            <person name="Roberts A."/>
            <person name="Saif S."/>
            <person name="Shea T."/>
            <person name="Shenoy N."/>
            <person name="Sisk P."/>
            <person name="Stolte C."/>
            <person name="Sykes S."/>
            <person name="Wortman J."/>
            <person name="Nusbaum C."/>
            <person name="Birren B."/>
        </authorList>
    </citation>
    <scope>NUCLEOTIDE SEQUENCE [LARGE SCALE GENOMIC DNA]</scope>
    <source>
        <strain evidence="1">HOxBLS</strain>
    </source>
</reference>
<name>C3X373_9BURK</name>
<dbReference type="AlphaFoldDB" id="C3X373"/>
<gene>
    <name evidence="1" type="ORF">OFAG_00812</name>
</gene>
<dbReference type="Proteomes" id="UP000003973">
    <property type="component" value="Unassembled WGS sequence"/>
</dbReference>
<protein>
    <submittedName>
        <fullName evidence="1">Uncharacterized protein</fullName>
    </submittedName>
</protein>
<comment type="caution">
    <text evidence="1">The sequence shown here is derived from an EMBL/GenBank/DDBJ whole genome shotgun (WGS) entry which is preliminary data.</text>
</comment>